<dbReference type="Pfam" id="PF12833">
    <property type="entry name" value="HTH_18"/>
    <property type="match status" value="1"/>
</dbReference>
<evidence type="ECO:0000313" key="5">
    <source>
        <dbReference type="EMBL" id="MBD2705880.1"/>
    </source>
</evidence>
<feature type="domain" description="HTH araC/xylS-type" evidence="4">
    <location>
        <begin position="164"/>
        <end position="262"/>
    </location>
</feature>
<dbReference type="GO" id="GO:0003700">
    <property type="term" value="F:DNA-binding transcription factor activity"/>
    <property type="evidence" value="ECO:0007669"/>
    <property type="project" value="InterPro"/>
</dbReference>
<gene>
    <name evidence="5" type="ORF">IC229_35105</name>
</gene>
<keyword evidence="3" id="KW-0804">Transcription</keyword>
<comment type="caution">
    <text evidence="5">The sequence shown here is derived from an EMBL/GenBank/DDBJ whole genome shotgun (WGS) entry which is preliminary data.</text>
</comment>
<dbReference type="InterPro" id="IPR050204">
    <property type="entry name" value="AraC_XylS_family_regulators"/>
</dbReference>
<organism evidence="5 6">
    <name type="scientific">Spirosoma profusum</name>
    <dbReference type="NCBI Taxonomy" id="2771354"/>
    <lineage>
        <taxon>Bacteria</taxon>
        <taxon>Pseudomonadati</taxon>
        <taxon>Bacteroidota</taxon>
        <taxon>Cytophagia</taxon>
        <taxon>Cytophagales</taxon>
        <taxon>Cytophagaceae</taxon>
        <taxon>Spirosoma</taxon>
    </lineage>
</organism>
<dbReference type="RefSeq" id="WP_190893717.1">
    <property type="nucleotide sequence ID" value="NZ_JACWZY010000079.1"/>
</dbReference>
<sequence length="276" mass="32015">MFIQFYPPKPLLASFIKGYQIVHVKTPAGLPLPTHPFPPHAVQNLSFYPRDSVDIFYHQTGQIITAPACIGVGAQISRVDLTMGRDHLIVATFFEPGGLHRLLGIPMTEFFDFSLDISLLWSAEIRQVNEQLRETTNYDRMQQIVEAFLIRQFQKKQLAPHPIDKAFQLLSDPTRLVSLDYLADQACLSSRQFERKCHERVGLSPTLFRRLARFSKAFRLKEQRPDLDWLDVALQHNYYDLQHMRRDFKEFAGTTPTLLLEEETRLQLHAYSSHSF</sequence>
<dbReference type="SMART" id="SM00342">
    <property type="entry name" value="HTH_ARAC"/>
    <property type="match status" value="1"/>
</dbReference>
<evidence type="ECO:0000256" key="2">
    <source>
        <dbReference type="ARBA" id="ARBA00023125"/>
    </source>
</evidence>
<dbReference type="Pfam" id="PF20240">
    <property type="entry name" value="DUF6597"/>
    <property type="match status" value="1"/>
</dbReference>
<dbReference type="PANTHER" id="PTHR46796:SF13">
    <property type="entry name" value="HTH-TYPE TRANSCRIPTIONAL ACTIVATOR RHAS"/>
    <property type="match status" value="1"/>
</dbReference>
<dbReference type="InterPro" id="IPR018060">
    <property type="entry name" value="HTH_AraC"/>
</dbReference>
<evidence type="ECO:0000259" key="4">
    <source>
        <dbReference type="PROSITE" id="PS01124"/>
    </source>
</evidence>
<reference evidence="5" key="1">
    <citation type="submission" date="2020-09" db="EMBL/GenBank/DDBJ databases">
        <authorList>
            <person name="Kim M.K."/>
        </authorList>
    </citation>
    <scope>NUCLEOTIDE SEQUENCE</scope>
    <source>
        <strain evidence="5">BT702</strain>
    </source>
</reference>
<evidence type="ECO:0000313" key="6">
    <source>
        <dbReference type="Proteomes" id="UP000598820"/>
    </source>
</evidence>
<keyword evidence="6" id="KW-1185">Reference proteome</keyword>
<evidence type="ECO:0000256" key="1">
    <source>
        <dbReference type="ARBA" id="ARBA00023015"/>
    </source>
</evidence>
<evidence type="ECO:0000256" key="3">
    <source>
        <dbReference type="ARBA" id="ARBA00023163"/>
    </source>
</evidence>
<dbReference type="InterPro" id="IPR046532">
    <property type="entry name" value="DUF6597"/>
</dbReference>
<protein>
    <submittedName>
        <fullName evidence="5">AraC family transcriptional regulator</fullName>
    </submittedName>
</protein>
<keyword evidence="2" id="KW-0238">DNA-binding</keyword>
<accession>A0A927GBC1</accession>
<dbReference type="EMBL" id="JACWZY010000079">
    <property type="protein sequence ID" value="MBD2705880.1"/>
    <property type="molecule type" value="Genomic_DNA"/>
</dbReference>
<dbReference type="GO" id="GO:0043565">
    <property type="term" value="F:sequence-specific DNA binding"/>
    <property type="evidence" value="ECO:0007669"/>
    <property type="project" value="InterPro"/>
</dbReference>
<dbReference type="PROSITE" id="PS01124">
    <property type="entry name" value="HTH_ARAC_FAMILY_2"/>
    <property type="match status" value="1"/>
</dbReference>
<proteinExistence type="predicted"/>
<keyword evidence="1" id="KW-0805">Transcription regulation</keyword>
<name>A0A927GBC1_9BACT</name>
<dbReference type="AlphaFoldDB" id="A0A927GBC1"/>
<dbReference type="Proteomes" id="UP000598820">
    <property type="component" value="Unassembled WGS sequence"/>
</dbReference>
<dbReference type="PANTHER" id="PTHR46796">
    <property type="entry name" value="HTH-TYPE TRANSCRIPTIONAL ACTIVATOR RHAS-RELATED"/>
    <property type="match status" value="1"/>
</dbReference>
<dbReference type="Gene3D" id="1.10.10.60">
    <property type="entry name" value="Homeodomain-like"/>
    <property type="match status" value="1"/>
</dbReference>